<evidence type="ECO:0000256" key="2">
    <source>
        <dbReference type="SAM" id="MobiDB-lite"/>
    </source>
</evidence>
<dbReference type="GO" id="GO:0043539">
    <property type="term" value="F:protein serine/threonine kinase activator activity"/>
    <property type="evidence" value="ECO:0007669"/>
    <property type="project" value="InterPro"/>
</dbReference>
<organism evidence="3 4">
    <name type="scientific">Colocasia esculenta</name>
    <name type="common">Wild taro</name>
    <name type="synonym">Arum esculentum</name>
    <dbReference type="NCBI Taxonomy" id="4460"/>
    <lineage>
        <taxon>Eukaryota</taxon>
        <taxon>Viridiplantae</taxon>
        <taxon>Streptophyta</taxon>
        <taxon>Embryophyta</taxon>
        <taxon>Tracheophyta</taxon>
        <taxon>Spermatophyta</taxon>
        <taxon>Magnoliopsida</taxon>
        <taxon>Liliopsida</taxon>
        <taxon>Araceae</taxon>
        <taxon>Aroideae</taxon>
        <taxon>Colocasieae</taxon>
        <taxon>Colocasia</taxon>
    </lineage>
</organism>
<evidence type="ECO:0000313" key="3">
    <source>
        <dbReference type="EMBL" id="MQM01068.1"/>
    </source>
</evidence>
<dbReference type="OrthoDB" id="1722533at2759"/>
<evidence type="ECO:0000313" key="4">
    <source>
        <dbReference type="Proteomes" id="UP000652761"/>
    </source>
</evidence>
<evidence type="ECO:0000256" key="1">
    <source>
        <dbReference type="ARBA" id="ARBA00008874"/>
    </source>
</evidence>
<dbReference type="PANTHER" id="PTHR48014">
    <property type="entry name" value="SERINE/THREONINE-PROTEIN KINASE FRAY2"/>
    <property type="match status" value="1"/>
</dbReference>
<dbReference type="AlphaFoldDB" id="A0A843W2H2"/>
<dbReference type="Proteomes" id="UP000652761">
    <property type="component" value="Unassembled WGS sequence"/>
</dbReference>
<comment type="caution">
    <text evidence="3">The sequence shown here is derived from an EMBL/GenBank/DDBJ whole genome shotgun (WGS) entry which is preliminary data.</text>
</comment>
<proteinExistence type="inferred from homology"/>
<name>A0A843W2H2_COLES</name>
<comment type="similarity">
    <text evidence="1">Belongs to the protein kinase superfamily. STE Ser/Thr protein kinase family. STE20 subfamily.</text>
</comment>
<sequence length="313" mass="34473">MQERIISRRERDEDIEDEVEMYAKYVPDPDVQERRAKTQSRAEACEADQRATYIVNFQGAQQEVGSGSGSGVVLLQMVEVATVVRDVEVATMVREEEVVTVVREEEVVITQIPAGCLPSPSEAMSNSFGCSLHQHLLSILQTNVLQRDYILNLMKQVNTGDVSASANRITDGAGTPTPISSNTTEKSMVGRFVCSKAAVQQGWRGGRAAKRWRGGRAARAAAACKQQQRREQAAAARRGGAIGGGCKGAGSGYPTQGSRRPLLPCKPERRLLLVRGLELAHEREKELLQEITDLQWRLVCAQDEIQRLKTRKS</sequence>
<accession>A0A843W2H2</accession>
<protein>
    <submittedName>
        <fullName evidence="3">Uncharacterized protein</fullName>
    </submittedName>
</protein>
<dbReference type="InterPro" id="IPR047173">
    <property type="entry name" value="STRAD_A/B-like"/>
</dbReference>
<reference evidence="3" key="1">
    <citation type="submission" date="2017-07" db="EMBL/GenBank/DDBJ databases">
        <title>Taro Niue Genome Assembly and Annotation.</title>
        <authorList>
            <person name="Atibalentja N."/>
            <person name="Keating K."/>
            <person name="Fields C.J."/>
        </authorList>
    </citation>
    <scope>NUCLEOTIDE SEQUENCE</scope>
    <source>
        <strain evidence="3">Niue_2</strain>
        <tissue evidence="3">Leaf</tissue>
    </source>
</reference>
<dbReference type="EMBL" id="NMUH01002614">
    <property type="protein sequence ID" value="MQM01068.1"/>
    <property type="molecule type" value="Genomic_DNA"/>
</dbReference>
<feature type="region of interest" description="Disordered" evidence="2">
    <location>
        <begin position="229"/>
        <end position="261"/>
    </location>
</feature>
<keyword evidence="4" id="KW-1185">Reference proteome</keyword>
<gene>
    <name evidence="3" type="ORF">Taro_033817</name>
</gene>
<feature type="compositionally biased region" description="Gly residues" evidence="2">
    <location>
        <begin position="240"/>
        <end position="251"/>
    </location>
</feature>
<dbReference type="PANTHER" id="PTHR48014:SF24">
    <property type="entry name" value="PROTEIN KINASE SUPERFAMILY PROTEIN"/>
    <property type="match status" value="1"/>
</dbReference>